<accession>A0A8R1UIU6</accession>
<dbReference type="EnsemblMetazoa" id="PPA32916.1">
    <property type="protein sequence ID" value="PPA32916.1"/>
    <property type="gene ID" value="WBGene00205776"/>
</dbReference>
<dbReference type="PANTHER" id="PTHR34851">
    <property type="entry name" value="PROTEIN CBG05235-RELATED"/>
    <property type="match status" value="1"/>
</dbReference>
<evidence type="ECO:0000313" key="2">
    <source>
        <dbReference type="Proteomes" id="UP000005239"/>
    </source>
</evidence>
<dbReference type="Proteomes" id="UP000005239">
    <property type="component" value="Unassembled WGS sequence"/>
</dbReference>
<name>A0A2A6B7P7_PRIPA</name>
<keyword evidence="2" id="KW-1185">Reference proteome</keyword>
<reference evidence="1" key="2">
    <citation type="submission" date="2022-06" db="UniProtKB">
        <authorList>
            <consortium name="EnsemblMetazoa"/>
        </authorList>
    </citation>
    <scope>IDENTIFICATION</scope>
    <source>
        <strain evidence="1">PS312</strain>
    </source>
</reference>
<protein>
    <submittedName>
        <fullName evidence="1">Uncharacterized protein</fullName>
    </submittedName>
</protein>
<reference evidence="2" key="1">
    <citation type="journal article" date="2008" name="Nat. Genet.">
        <title>The Pristionchus pacificus genome provides a unique perspective on nematode lifestyle and parasitism.</title>
        <authorList>
            <person name="Dieterich C."/>
            <person name="Clifton S.W."/>
            <person name="Schuster L.N."/>
            <person name="Chinwalla A."/>
            <person name="Delehaunty K."/>
            <person name="Dinkelacker I."/>
            <person name="Fulton L."/>
            <person name="Fulton R."/>
            <person name="Godfrey J."/>
            <person name="Minx P."/>
            <person name="Mitreva M."/>
            <person name="Roeseler W."/>
            <person name="Tian H."/>
            <person name="Witte H."/>
            <person name="Yang S.P."/>
            <person name="Wilson R.K."/>
            <person name="Sommer R.J."/>
        </authorList>
    </citation>
    <scope>NUCLEOTIDE SEQUENCE [LARGE SCALE GENOMIC DNA]</scope>
    <source>
        <strain evidence="2">PS312</strain>
    </source>
</reference>
<gene>
    <name evidence="1" type="primary">WBGene00205776</name>
</gene>
<evidence type="ECO:0000313" key="1">
    <source>
        <dbReference type="EnsemblMetazoa" id="PPA32916.1"/>
    </source>
</evidence>
<proteinExistence type="predicted"/>
<dbReference type="PANTHER" id="PTHR34851:SF5">
    <property type="entry name" value="MARVEL DOMAIN-CONTAINING PROTEIN"/>
    <property type="match status" value="1"/>
</dbReference>
<sequence length="588" mass="65429">MQMQLRRDYDKYKQPIEQKKMKFQEAQAYSKGPLGVVGAVGVGKGNAISGRVSSGVASMIPSCCRGVFPIITGAKITAAVNIVCVAFMLAFVGIPALAFPHRVKVSSMISLATVTLTLLGRILYPRYAELVEPDHLNSDLFIAIVFAIGFAVCCWFFSIYNNCYEYLNNLQRPLEYSEISSYCSVFHSPTTGAQILAVVNVSFAIQTVTLLTFGMPEDGGQITCMAFLILLDLIACALLFIACYEDRAELAALIVALSGVKVCYNLIVVVLCVVGIFYPHTVVPNWYRDQVRKRNTTDVIPPLLTNTEGIVNNYVYFFFSVSMISLLFTILFFLVFYKCYKHLDRCPAHSSTACDNALQNSCNGREIMSERCCCGVLSITAAAQIFAVTMVIGTVEMAVLTSISGAKSEEITPTLAGCLTEIACGILCCIACNKNYSVLMLPIVCFLVARIYFMLLAWLLAIYGLFDQMSPVPHFCRYKILTSSPTAFPSSKDFEAQVLEDTYKFAGWATFDLFLAIWFFNVFINCFVFLEYLERSRPSNRLEIKDQLLTSEFSSSSRRASFLFLYSREDILLRAAKIKDCISINKPD</sequence>
<organism evidence="1 2">
    <name type="scientific">Pristionchus pacificus</name>
    <name type="common">Parasitic nematode worm</name>
    <dbReference type="NCBI Taxonomy" id="54126"/>
    <lineage>
        <taxon>Eukaryota</taxon>
        <taxon>Metazoa</taxon>
        <taxon>Ecdysozoa</taxon>
        <taxon>Nematoda</taxon>
        <taxon>Chromadorea</taxon>
        <taxon>Rhabditida</taxon>
        <taxon>Rhabditina</taxon>
        <taxon>Diplogasteromorpha</taxon>
        <taxon>Diplogasteroidea</taxon>
        <taxon>Neodiplogasteridae</taxon>
        <taxon>Pristionchus</taxon>
    </lineage>
</organism>
<accession>A0A2A6B7P7</accession>
<dbReference type="AlphaFoldDB" id="A0A2A6B7P7"/>